<organism evidence="2 3">
    <name type="scientific">Artemia franciscana</name>
    <name type="common">Brine shrimp</name>
    <name type="synonym">Artemia sanfranciscana</name>
    <dbReference type="NCBI Taxonomy" id="6661"/>
    <lineage>
        <taxon>Eukaryota</taxon>
        <taxon>Metazoa</taxon>
        <taxon>Ecdysozoa</taxon>
        <taxon>Arthropoda</taxon>
        <taxon>Crustacea</taxon>
        <taxon>Branchiopoda</taxon>
        <taxon>Anostraca</taxon>
        <taxon>Artemiidae</taxon>
        <taxon>Artemia</taxon>
    </lineage>
</organism>
<feature type="region of interest" description="Disordered" evidence="1">
    <location>
        <begin position="445"/>
        <end position="467"/>
    </location>
</feature>
<dbReference type="Proteomes" id="UP001187531">
    <property type="component" value="Unassembled WGS sequence"/>
</dbReference>
<dbReference type="EMBL" id="JAVRJZ010000019">
    <property type="protein sequence ID" value="KAK2707718.1"/>
    <property type="molecule type" value="Genomic_DNA"/>
</dbReference>
<reference evidence="2" key="1">
    <citation type="submission" date="2023-07" db="EMBL/GenBank/DDBJ databases">
        <title>Chromosome-level genome assembly of Artemia franciscana.</title>
        <authorList>
            <person name="Jo E."/>
        </authorList>
    </citation>
    <scope>NUCLEOTIDE SEQUENCE</scope>
    <source>
        <tissue evidence="2">Whole body</tissue>
    </source>
</reference>
<proteinExistence type="predicted"/>
<feature type="compositionally biased region" description="Basic residues" evidence="1">
    <location>
        <begin position="452"/>
        <end position="467"/>
    </location>
</feature>
<dbReference type="AlphaFoldDB" id="A0AA88HEY7"/>
<sequence length="656" mass="73705">MDETGVTTVHVPPKVFACKGAKQEEGISESYAQDASTSSVKKVPGKGCKRVESIVLTDTLTKNQLMADMIEREKKKKKSEINKKQTENVKNLGKVNAGSKKMSTCSDPADCPLRALAKARTVLSYISNSSSEEGDKPEYCESEDSLTMDVEEEGIGSMQNAEILVEDYLLVALQKKSLLVHFVAEVLLVDSFDVEVKFWKHWGNEKSIPTDEVSFVMKPDWCFASLNHSGRATLLTSEDIRPHPKAPPRKNFPGKGRKRVKSIVLTDTLTKNQLMANMIEREKKMKRSEINKKQKANVKNLGKVNAGSKKMSTCSDPADCPLRALAKARTVLSYISNSSSEEGDKPEYCESEDSLTMDVEEEGIGSMQNAEILVEDYLLVALQKKSLLVHFVAEVLLIDSFDVEVKFWKHWGNEKSIPTDEVSFVMKPDWCFASLNHSGRATLLTPEDIRPHPKALPRKKVPGKGRKRVESIVLTDTLTKNQHMANMIEREKKMKRSEMNKKQKANVKNLRKVNAGSKKMSTSSDPADCPLRALAKARKVLSYMSNSSSEEGDKPEYCESEDSLTMDVEEERIGSMQNAEILVEDYLLVALQKKSLLVHFVAEVLLIDSLDVEVKFWKHWGNEKSIPTDEVSFVMKPDWCFAYLNQFLSVEHPTNH</sequence>
<keyword evidence="3" id="KW-1185">Reference proteome</keyword>
<evidence type="ECO:0000313" key="2">
    <source>
        <dbReference type="EMBL" id="KAK2707718.1"/>
    </source>
</evidence>
<protein>
    <submittedName>
        <fullName evidence="2">Uncharacterized protein</fullName>
    </submittedName>
</protein>
<comment type="caution">
    <text evidence="2">The sequence shown here is derived from an EMBL/GenBank/DDBJ whole genome shotgun (WGS) entry which is preliminary data.</text>
</comment>
<evidence type="ECO:0000313" key="3">
    <source>
        <dbReference type="Proteomes" id="UP001187531"/>
    </source>
</evidence>
<accession>A0AA88HEY7</accession>
<evidence type="ECO:0000256" key="1">
    <source>
        <dbReference type="SAM" id="MobiDB-lite"/>
    </source>
</evidence>
<name>A0AA88HEY7_ARTSF</name>
<gene>
    <name evidence="2" type="ORF">QYM36_015420</name>
</gene>